<evidence type="ECO:0000256" key="1">
    <source>
        <dbReference type="SAM" id="MobiDB-lite"/>
    </source>
</evidence>
<sequence>MPEFRKYRHRETGLVSEMHPTTARGMGDLVAEVRETAKPRVSIKDLQAKGAASKSESKSKESKDV</sequence>
<organism evidence="3 4">
    <name type="scientific">Leucobacter viscericola</name>
    <dbReference type="NCBI Taxonomy" id="2714935"/>
    <lineage>
        <taxon>Bacteria</taxon>
        <taxon>Bacillati</taxon>
        <taxon>Actinomycetota</taxon>
        <taxon>Actinomycetes</taxon>
        <taxon>Micrococcales</taxon>
        <taxon>Microbacteriaceae</taxon>
        <taxon>Leucobacter</taxon>
    </lineage>
</organism>
<dbReference type="EMBL" id="CP049863">
    <property type="protein sequence ID" value="QIK61801.1"/>
    <property type="molecule type" value="Genomic_DNA"/>
</dbReference>
<dbReference type="EMBL" id="CP049863">
    <property type="protein sequence ID" value="QIK64583.1"/>
    <property type="molecule type" value="Genomic_DNA"/>
</dbReference>
<dbReference type="RefSeq" id="WP_166287227.1">
    <property type="nucleotide sequence ID" value="NZ_CP049863.1"/>
</dbReference>
<dbReference type="AlphaFoldDB" id="A0A6G7XJ57"/>
<protein>
    <submittedName>
        <fullName evidence="3">Uncharacterized protein</fullName>
    </submittedName>
</protein>
<evidence type="ECO:0000313" key="3">
    <source>
        <dbReference type="EMBL" id="QIK64583.1"/>
    </source>
</evidence>
<name>A0A6G7XJ57_9MICO</name>
<evidence type="ECO:0000313" key="4">
    <source>
        <dbReference type="Proteomes" id="UP000502677"/>
    </source>
</evidence>
<feature type="compositionally biased region" description="Basic and acidic residues" evidence="1">
    <location>
        <begin position="55"/>
        <end position="65"/>
    </location>
</feature>
<keyword evidence="4" id="KW-1185">Reference proteome</keyword>
<dbReference type="Proteomes" id="UP000502677">
    <property type="component" value="Chromosome"/>
</dbReference>
<evidence type="ECO:0000313" key="2">
    <source>
        <dbReference type="EMBL" id="QIK61801.1"/>
    </source>
</evidence>
<gene>
    <name evidence="2" type="ORF">G7068_00180</name>
    <name evidence="3" type="ORF">G7068_16170</name>
</gene>
<proteinExistence type="predicted"/>
<feature type="region of interest" description="Disordered" evidence="1">
    <location>
        <begin position="41"/>
        <end position="65"/>
    </location>
</feature>
<accession>A0A6G7XJ57</accession>
<dbReference type="KEGG" id="lvi:G7068_00180"/>
<dbReference type="KEGG" id="lvi:G7068_16170"/>
<feature type="region of interest" description="Disordered" evidence="1">
    <location>
        <begin position="1"/>
        <end position="23"/>
    </location>
</feature>
<reference evidence="3 4" key="1">
    <citation type="submission" date="2020-03" db="EMBL/GenBank/DDBJ databases">
        <title>Leucobacter sp. nov., isolated from beetles.</title>
        <authorList>
            <person name="Hyun D.-W."/>
            <person name="Bae J.-W."/>
        </authorList>
    </citation>
    <scope>NUCLEOTIDE SEQUENCE [LARGE SCALE GENOMIC DNA]</scope>
    <source>
        <strain evidence="3 4">HDW9C</strain>
    </source>
</reference>